<dbReference type="EMBL" id="DS113198">
    <property type="protein sequence ID" value="EAY20473.1"/>
    <property type="molecule type" value="Genomic_DNA"/>
</dbReference>
<dbReference type="RefSeq" id="XP_001581459.1">
    <property type="nucleotide sequence ID" value="XM_001581409.1"/>
</dbReference>
<gene>
    <name evidence="2" type="ORF">TVAG_110860</name>
</gene>
<evidence type="ECO:0000313" key="2">
    <source>
        <dbReference type="EMBL" id="EAY20473.1"/>
    </source>
</evidence>
<protein>
    <submittedName>
        <fullName evidence="2">Uncharacterized protein</fullName>
    </submittedName>
</protein>
<dbReference type="AlphaFoldDB" id="A2DGT6"/>
<feature type="compositionally biased region" description="Low complexity" evidence="1">
    <location>
        <begin position="36"/>
        <end position="56"/>
    </location>
</feature>
<evidence type="ECO:0000313" key="3">
    <source>
        <dbReference type="Proteomes" id="UP000001542"/>
    </source>
</evidence>
<dbReference type="InParanoid" id="A2DGT6"/>
<dbReference type="Proteomes" id="UP000001542">
    <property type="component" value="Unassembled WGS sequence"/>
</dbReference>
<dbReference type="VEuPathDB" id="TrichDB:TVAG_110860"/>
<feature type="compositionally biased region" description="Polar residues" evidence="1">
    <location>
        <begin position="319"/>
        <end position="328"/>
    </location>
</feature>
<proteinExistence type="predicted"/>
<keyword evidence="3" id="KW-1185">Reference proteome</keyword>
<feature type="compositionally biased region" description="Basic residues" evidence="1">
    <location>
        <begin position="301"/>
        <end position="317"/>
    </location>
</feature>
<feature type="region of interest" description="Disordered" evidence="1">
    <location>
        <begin position="299"/>
        <end position="328"/>
    </location>
</feature>
<reference evidence="2" key="1">
    <citation type="submission" date="2006-10" db="EMBL/GenBank/DDBJ databases">
        <authorList>
            <person name="Amadeo P."/>
            <person name="Zhao Q."/>
            <person name="Wortman J."/>
            <person name="Fraser-Liggett C."/>
            <person name="Carlton J."/>
        </authorList>
    </citation>
    <scope>NUCLEOTIDE SEQUENCE</scope>
    <source>
        <strain evidence="2">G3</strain>
    </source>
</reference>
<feature type="region of interest" description="Disordered" evidence="1">
    <location>
        <begin position="36"/>
        <end position="68"/>
    </location>
</feature>
<dbReference type="VEuPathDB" id="TrichDB:TVAGG3_0997000"/>
<accession>A2DGT6</accession>
<reference evidence="2" key="2">
    <citation type="journal article" date="2007" name="Science">
        <title>Draft genome sequence of the sexually transmitted pathogen Trichomonas vaginalis.</title>
        <authorList>
            <person name="Carlton J.M."/>
            <person name="Hirt R.P."/>
            <person name="Silva J.C."/>
            <person name="Delcher A.L."/>
            <person name="Schatz M."/>
            <person name="Zhao Q."/>
            <person name="Wortman J.R."/>
            <person name="Bidwell S.L."/>
            <person name="Alsmark U.C.M."/>
            <person name="Besteiro S."/>
            <person name="Sicheritz-Ponten T."/>
            <person name="Noel C.J."/>
            <person name="Dacks J.B."/>
            <person name="Foster P.G."/>
            <person name="Simillion C."/>
            <person name="Van de Peer Y."/>
            <person name="Miranda-Saavedra D."/>
            <person name="Barton G.J."/>
            <person name="Westrop G.D."/>
            <person name="Mueller S."/>
            <person name="Dessi D."/>
            <person name="Fiori P.L."/>
            <person name="Ren Q."/>
            <person name="Paulsen I."/>
            <person name="Zhang H."/>
            <person name="Bastida-Corcuera F.D."/>
            <person name="Simoes-Barbosa A."/>
            <person name="Brown M.T."/>
            <person name="Hayes R.D."/>
            <person name="Mukherjee M."/>
            <person name="Okumura C.Y."/>
            <person name="Schneider R."/>
            <person name="Smith A.J."/>
            <person name="Vanacova S."/>
            <person name="Villalvazo M."/>
            <person name="Haas B.J."/>
            <person name="Pertea M."/>
            <person name="Feldblyum T.V."/>
            <person name="Utterback T.R."/>
            <person name="Shu C.L."/>
            <person name="Osoegawa K."/>
            <person name="de Jong P.J."/>
            <person name="Hrdy I."/>
            <person name="Horvathova L."/>
            <person name="Zubacova Z."/>
            <person name="Dolezal P."/>
            <person name="Malik S.B."/>
            <person name="Logsdon J.M. Jr."/>
            <person name="Henze K."/>
            <person name="Gupta A."/>
            <person name="Wang C.C."/>
            <person name="Dunne R.L."/>
            <person name="Upcroft J.A."/>
            <person name="Upcroft P."/>
            <person name="White O."/>
            <person name="Salzberg S.L."/>
            <person name="Tang P."/>
            <person name="Chiu C.-H."/>
            <person name="Lee Y.-S."/>
            <person name="Embley T.M."/>
            <person name="Coombs G.H."/>
            <person name="Mottram J.C."/>
            <person name="Tachezy J."/>
            <person name="Fraser-Liggett C.M."/>
            <person name="Johnson P.J."/>
        </authorList>
    </citation>
    <scope>NUCLEOTIDE SEQUENCE [LARGE SCALE GENOMIC DNA]</scope>
    <source>
        <strain evidence="2">G3</strain>
    </source>
</reference>
<organism evidence="2 3">
    <name type="scientific">Trichomonas vaginalis (strain ATCC PRA-98 / G3)</name>
    <dbReference type="NCBI Taxonomy" id="412133"/>
    <lineage>
        <taxon>Eukaryota</taxon>
        <taxon>Metamonada</taxon>
        <taxon>Parabasalia</taxon>
        <taxon>Trichomonadida</taxon>
        <taxon>Trichomonadidae</taxon>
        <taxon>Trichomonas</taxon>
    </lineage>
</organism>
<evidence type="ECO:0000256" key="1">
    <source>
        <dbReference type="SAM" id="MobiDB-lite"/>
    </source>
</evidence>
<dbReference type="KEGG" id="tva:5466011"/>
<name>A2DGT6_TRIV3</name>
<sequence>MWGLMTPKSPMSPYVEEKKFSQLKSMNVPWITIQTSSYKSASSSPSKKNSPRQSNSAPTTPERVFQPFQASKVTFSREEMKMLDPEPEFQEKLRIYRSNSKLLQLQDRNQEREKEMALISPKKQVEPPPKKQIEKSDSFISANFDEEDNFIRQISSEMLVQPQKPRNFELTDDQSIKDLRKSVWRHCHGMINTYDAKKIHAVNGNLNHATIGNSVDLHLTKGQKKVRRAIEDHSSLEDPMKGLSHDDVLTNDQKAEERELMSSMKDTYSGKRLRNYIEENGERPPRFLEDMEFTKNAIVSRPKHKVSSRFKPAKRPKQQIDSNHGTFQ</sequence>